<dbReference type="EMBL" id="CM000882">
    <property type="protein sequence ID" value="KQK01603.1"/>
    <property type="molecule type" value="Genomic_DNA"/>
</dbReference>
<dbReference type="Gramene" id="KQK01603">
    <property type="protein sequence ID" value="KQK01603"/>
    <property type="gene ID" value="BRADI_3g56995v3"/>
</dbReference>
<keyword evidence="3" id="KW-1185">Reference proteome</keyword>
<dbReference type="EnsemblPlants" id="KQK01603">
    <property type="protein sequence ID" value="KQK01603"/>
    <property type="gene ID" value="BRADI_3g56995v3"/>
</dbReference>
<name>A0A0Q3I714_BRADI</name>
<reference evidence="1 2" key="1">
    <citation type="journal article" date="2010" name="Nature">
        <title>Genome sequencing and analysis of the model grass Brachypodium distachyon.</title>
        <authorList>
            <consortium name="International Brachypodium Initiative"/>
        </authorList>
    </citation>
    <scope>NUCLEOTIDE SEQUENCE [LARGE SCALE GENOMIC DNA]</scope>
    <source>
        <strain evidence="1 2">Bd21</strain>
    </source>
</reference>
<reference evidence="1" key="2">
    <citation type="submission" date="2017-06" db="EMBL/GenBank/DDBJ databases">
        <title>WGS assembly of Brachypodium distachyon.</title>
        <authorList>
            <consortium name="The International Brachypodium Initiative"/>
            <person name="Lucas S."/>
            <person name="Harmon-Smith M."/>
            <person name="Lail K."/>
            <person name="Tice H."/>
            <person name="Grimwood J."/>
            <person name="Bruce D."/>
            <person name="Barry K."/>
            <person name="Shu S."/>
            <person name="Lindquist E."/>
            <person name="Wang M."/>
            <person name="Pitluck S."/>
            <person name="Vogel J.P."/>
            <person name="Garvin D.F."/>
            <person name="Mockler T.C."/>
            <person name="Schmutz J."/>
            <person name="Rokhsar D."/>
            <person name="Bevan M.W."/>
        </authorList>
    </citation>
    <scope>NUCLEOTIDE SEQUENCE</scope>
    <source>
        <strain evidence="1">Bd21</strain>
    </source>
</reference>
<protein>
    <submittedName>
        <fullName evidence="1 2">Uncharacterized protein</fullName>
    </submittedName>
</protein>
<gene>
    <name evidence="1" type="ORF">BRADI_3g56995v3</name>
</gene>
<evidence type="ECO:0000313" key="2">
    <source>
        <dbReference type="EnsemblPlants" id="KQK01603"/>
    </source>
</evidence>
<dbReference type="Proteomes" id="UP000008810">
    <property type="component" value="Chromosome 3"/>
</dbReference>
<accession>A0A0Q3I714</accession>
<dbReference type="AlphaFoldDB" id="A0A0Q3I714"/>
<reference evidence="2" key="3">
    <citation type="submission" date="2018-08" db="UniProtKB">
        <authorList>
            <consortium name="EnsemblPlants"/>
        </authorList>
    </citation>
    <scope>IDENTIFICATION</scope>
    <source>
        <strain evidence="2">cv. Bd21</strain>
    </source>
</reference>
<proteinExistence type="predicted"/>
<evidence type="ECO:0000313" key="1">
    <source>
        <dbReference type="EMBL" id="KQK01603.1"/>
    </source>
</evidence>
<sequence length="43" mass="5213">MKNKNGRRRRIAMQKAACMEDRLSKLPNDLLLNILERWTQLMR</sequence>
<evidence type="ECO:0000313" key="3">
    <source>
        <dbReference type="Proteomes" id="UP000008810"/>
    </source>
</evidence>
<dbReference type="InParanoid" id="A0A0Q3I714"/>
<organism evidence="1">
    <name type="scientific">Brachypodium distachyon</name>
    <name type="common">Purple false brome</name>
    <name type="synonym">Trachynia distachya</name>
    <dbReference type="NCBI Taxonomy" id="15368"/>
    <lineage>
        <taxon>Eukaryota</taxon>
        <taxon>Viridiplantae</taxon>
        <taxon>Streptophyta</taxon>
        <taxon>Embryophyta</taxon>
        <taxon>Tracheophyta</taxon>
        <taxon>Spermatophyta</taxon>
        <taxon>Magnoliopsida</taxon>
        <taxon>Liliopsida</taxon>
        <taxon>Poales</taxon>
        <taxon>Poaceae</taxon>
        <taxon>BOP clade</taxon>
        <taxon>Pooideae</taxon>
        <taxon>Stipodae</taxon>
        <taxon>Brachypodieae</taxon>
        <taxon>Brachypodium</taxon>
    </lineage>
</organism>